<evidence type="ECO:0000256" key="1">
    <source>
        <dbReference type="ARBA" id="ARBA00001946"/>
    </source>
</evidence>
<evidence type="ECO:0000256" key="6">
    <source>
        <dbReference type="ARBA" id="ARBA00022723"/>
    </source>
</evidence>
<evidence type="ECO:0000256" key="7">
    <source>
        <dbReference type="ARBA" id="ARBA00022827"/>
    </source>
</evidence>
<dbReference type="PANTHER" id="PTHR30040:SF2">
    <property type="entry name" value="FAD:PROTEIN FMN TRANSFERASE"/>
    <property type="match status" value="1"/>
</dbReference>
<evidence type="ECO:0000256" key="10">
    <source>
        <dbReference type="ARBA" id="ARBA00048540"/>
    </source>
</evidence>
<dbReference type="RefSeq" id="WP_033391655.1">
    <property type="nucleotide sequence ID" value="NZ_FWXV01000001.1"/>
</dbReference>
<organism evidence="11 12">
    <name type="scientific">Kibdelosporangium aridum</name>
    <dbReference type="NCBI Taxonomy" id="2030"/>
    <lineage>
        <taxon>Bacteria</taxon>
        <taxon>Bacillati</taxon>
        <taxon>Actinomycetota</taxon>
        <taxon>Actinomycetes</taxon>
        <taxon>Pseudonocardiales</taxon>
        <taxon>Pseudonocardiaceae</taxon>
        <taxon>Kibdelosporangium</taxon>
    </lineage>
</organism>
<dbReference type="EMBL" id="FWXV01000001">
    <property type="protein sequence ID" value="SMC62632.1"/>
    <property type="molecule type" value="Genomic_DNA"/>
</dbReference>
<evidence type="ECO:0000313" key="11">
    <source>
        <dbReference type="EMBL" id="SMC62632.1"/>
    </source>
</evidence>
<comment type="cofactor">
    <cofactor evidence="1">
        <name>Mg(2+)</name>
        <dbReference type="ChEBI" id="CHEBI:18420"/>
    </cofactor>
</comment>
<sequence length="299" mass="31251">MNAGVKFEAIGTTAQVLVTEPDVLPVAETILRWFIKELDLACSRFRDDSALSLLNRTGSATHPLLAKAVEVALRAAADTDGLVDPALGSYMVTLGYDRTFAEVPRRGPVAVDVDAPVKQAWRDIRVSGDTVTVPSGVKVDLGATAKAWAADVAATRIAAETGAGVLVNLGGDIAVAGPAPEDGWSVRVTADHARDEGGQVVAIDSGGLATSSVTVRTWQRGDKQLHHVLNPMTGLPASRIWRYATVSAMTCVAANTASTAALVLGDRAPNWLAARRLPARLVATGGAVTTVAEWPEEES</sequence>
<evidence type="ECO:0000256" key="8">
    <source>
        <dbReference type="ARBA" id="ARBA00022842"/>
    </source>
</evidence>
<keyword evidence="8" id="KW-0460">Magnesium</keyword>
<evidence type="ECO:0000256" key="9">
    <source>
        <dbReference type="ARBA" id="ARBA00031306"/>
    </source>
</evidence>
<dbReference type="OrthoDB" id="9778595at2"/>
<evidence type="ECO:0000256" key="2">
    <source>
        <dbReference type="ARBA" id="ARBA00011955"/>
    </source>
</evidence>
<keyword evidence="12" id="KW-1185">Reference proteome</keyword>
<dbReference type="InterPro" id="IPR024932">
    <property type="entry name" value="ApbE"/>
</dbReference>
<dbReference type="GO" id="GO:0046872">
    <property type="term" value="F:metal ion binding"/>
    <property type="evidence" value="ECO:0007669"/>
    <property type="project" value="UniProtKB-KW"/>
</dbReference>
<proteinExistence type="predicted"/>
<protein>
    <recommendedName>
        <fullName evidence="3">FAD:protein FMN transferase</fullName>
        <ecNumber evidence="2">2.7.1.180</ecNumber>
    </recommendedName>
    <alternativeName>
        <fullName evidence="9">Flavin transferase</fullName>
    </alternativeName>
</protein>
<dbReference type="Gene3D" id="3.10.520.10">
    <property type="entry name" value="ApbE-like domains"/>
    <property type="match status" value="1"/>
</dbReference>
<dbReference type="SUPFAM" id="SSF143631">
    <property type="entry name" value="ApbE-like"/>
    <property type="match status" value="1"/>
</dbReference>
<evidence type="ECO:0000313" key="12">
    <source>
        <dbReference type="Proteomes" id="UP000192674"/>
    </source>
</evidence>
<keyword evidence="11" id="KW-0449">Lipoprotein</keyword>
<dbReference type="InterPro" id="IPR003374">
    <property type="entry name" value="ApbE-like_sf"/>
</dbReference>
<keyword evidence="5" id="KW-0808">Transferase</keyword>
<comment type="catalytic activity">
    <reaction evidence="10">
        <text>L-threonyl-[protein] + FAD = FMN-L-threonyl-[protein] + AMP + H(+)</text>
        <dbReference type="Rhea" id="RHEA:36847"/>
        <dbReference type="Rhea" id="RHEA-COMP:11060"/>
        <dbReference type="Rhea" id="RHEA-COMP:11061"/>
        <dbReference type="ChEBI" id="CHEBI:15378"/>
        <dbReference type="ChEBI" id="CHEBI:30013"/>
        <dbReference type="ChEBI" id="CHEBI:57692"/>
        <dbReference type="ChEBI" id="CHEBI:74257"/>
        <dbReference type="ChEBI" id="CHEBI:456215"/>
        <dbReference type="EC" id="2.7.1.180"/>
    </reaction>
</comment>
<dbReference type="Pfam" id="PF02424">
    <property type="entry name" value="ApbE"/>
    <property type="match status" value="1"/>
</dbReference>
<accession>A0A1W2AQ25</accession>
<name>A0A1W2AQ25_KIBAR</name>
<keyword evidence="4" id="KW-0285">Flavoprotein</keyword>
<dbReference type="AlphaFoldDB" id="A0A1W2AQ25"/>
<gene>
    <name evidence="11" type="ORF">SAMN05661093_01024</name>
</gene>
<evidence type="ECO:0000256" key="4">
    <source>
        <dbReference type="ARBA" id="ARBA00022630"/>
    </source>
</evidence>
<evidence type="ECO:0000256" key="5">
    <source>
        <dbReference type="ARBA" id="ARBA00022679"/>
    </source>
</evidence>
<dbReference type="Proteomes" id="UP000192674">
    <property type="component" value="Unassembled WGS sequence"/>
</dbReference>
<keyword evidence="7" id="KW-0274">FAD</keyword>
<dbReference type="GO" id="GO:0016740">
    <property type="term" value="F:transferase activity"/>
    <property type="evidence" value="ECO:0007669"/>
    <property type="project" value="UniProtKB-KW"/>
</dbReference>
<evidence type="ECO:0000256" key="3">
    <source>
        <dbReference type="ARBA" id="ARBA00016337"/>
    </source>
</evidence>
<reference evidence="11 12" key="1">
    <citation type="submission" date="2017-04" db="EMBL/GenBank/DDBJ databases">
        <authorList>
            <person name="Afonso C.L."/>
            <person name="Miller P.J."/>
            <person name="Scott M.A."/>
            <person name="Spackman E."/>
            <person name="Goraichik I."/>
            <person name="Dimitrov K.M."/>
            <person name="Suarez D.L."/>
            <person name="Swayne D.E."/>
        </authorList>
    </citation>
    <scope>NUCLEOTIDE SEQUENCE [LARGE SCALE GENOMIC DNA]</scope>
    <source>
        <strain evidence="11 12">DSM 43828</strain>
    </source>
</reference>
<dbReference type="EC" id="2.7.1.180" evidence="2"/>
<keyword evidence="6" id="KW-0479">Metal-binding</keyword>
<dbReference type="PANTHER" id="PTHR30040">
    <property type="entry name" value="THIAMINE BIOSYNTHESIS LIPOPROTEIN APBE"/>
    <property type="match status" value="1"/>
</dbReference>